<protein>
    <submittedName>
        <fullName evidence="1">Uncharacterized protein</fullName>
    </submittedName>
</protein>
<proteinExistence type="predicted"/>
<dbReference type="Gramene" id="Dexi9A01G0001870.1">
    <property type="protein sequence ID" value="Dexi9A01G0001870.1:cds"/>
    <property type="gene ID" value="Dexi9A01G0001870"/>
</dbReference>
<organism evidence="1 2">
    <name type="scientific">Digitaria exilis</name>
    <dbReference type="NCBI Taxonomy" id="1010633"/>
    <lineage>
        <taxon>Eukaryota</taxon>
        <taxon>Viridiplantae</taxon>
        <taxon>Streptophyta</taxon>
        <taxon>Embryophyta</taxon>
        <taxon>Tracheophyta</taxon>
        <taxon>Spermatophyta</taxon>
        <taxon>Magnoliopsida</taxon>
        <taxon>Liliopsida</taxon>
        <taxon>Poales</taxon>
        <taxon>Poaceae</taxon>
        <taxon>PACMAD clade</taxon>
        <taxon>Panicoideae</taxon>
        <taxon>Panicodae</taxon>
        <taxon>Paniceae</taxon>
        <taxon>Anthephorinae</taxon>
        <taxon>Digitaria</taxon>
    </lineage>
</organism>
<name>A0A835BS95_9POAL</name>
<keyword evidence="2" id="KW-1185">Reference proteome</keyword>
<gene>
    <name evidence="1" type="ORF">HU200_030103</name>
</gene>
<dbReference type="OrthoDB" id="696157at2759"/>
<evidence type="ECO:0000313" key="2">
    <source>
        <dbReference type="Proteomes" id="UP000636709"/>
    </source>
</evidence>
<dbReference type="EMBL" id="JACEFO010001756">
    <property type="protein sequence ID" value="KAF8708720.1"/>
    <property type="molecule type" value="Genomic_DNA"/>
</dbReference>
<evidence type="ECO:0000313" key="1">
    <source>
        <dbReference type="EMBL" id="KAF8708720.1"/>
    </source>
</evidence>
<dbReference type="Proteomes" id="UP000636709">
    <property type="component" value="Unassembled WGS sequence"/>
</dbReference>
<reference evidence="1" key="1">
    <citation type="submission" date="2020-07" db="EMBL/GenBank/DDBJ databases">
        <title>Genome sequence and genetic diversity analysis of an under-domesticated orphan crop, white fonio (Digitaria exilis).</title>
        <authorList>
            <person name="Bennetzen J.L."/>
            <person name="Chen S."/>
            <person name="Ma X."/>
            <person name="Wang X."/>
            <person name="Yssel A.E.J."/>
            <person name="Chaluvadi S.R."/>
            <person name="Johnson M."/>
            <person name="Gangashetty P."/>
            <person name="Hamidou F."/>
            <person name="Sanogo M.D."/>
            <person name="Zwaenepoel A."/>
            <person name="Wallace J."/>
            <person name="Van De Peer Y."/>
            <person name="Van Deynze A."/>
        </authorList>
    </citation>
    <scope>NUCLEOTIDE SEQUENCE</scope>
    <source>
        <tissue evidence="1">Leaves</tissue>
    </source>
</reference>
<dbReference type="AlphaFoldDB" id="A0A835BS95"/>
<accession>A0A835BS95</accession>
<comment type="caution">
    <text evidence="1">The sequence shown here is derived from an EMBL/GenBank/DDBJ whole genome shotgun (WGS) entry which is preliminary data.</text>
</comment>
<sequence length="127" mass="13489">MARSEIPAAFFSPPTLPEAARPPEWVLMDKLGYIAKRENATTAWGISNFGDLVEVSFCLADPPVISYMCVHLPGNVGHVNSGFGSIPTVVAAAGAFVLLELSLCFGCHGGPYYASFGFGRAGPRLRL</sequence>
<dbReference type="PANTHER" id="PTHR33074">
    <property type="entry name" value="EXPRESSED PROTEIN-RELATED"/>
    <property type="match status" value="1"/>
</dbReference>